<reference evidence="3 4" key="1">
    <citation type="submission" date="2014-02" db="EMBL/GenBank/DDBJ databases">
        <title>The small core and large imbalanced accessory genome model reveals a collaborative survival strategy of Sorangium cellulosum strains in nature.</title>
        <authorList>
            <person name="Han K."/>
            <person name="Peng R."/>
            <person name="Blom J."/>
            <person name="Li Y.-Z."/>
        </authorList>
    </citation>
    <scope>NUCLEOTIDE SEQUENCE [LARGE SCALE GENOMIC DNA]</scope>
    <source>
        <strain evidence="3 4">So0157-25</strain>
    </source>
</reference>
<feature type="transmembrane region" description="Helical" evidence="2">
    <location>
        <begin position="201"/>
        <end position="222"/>
    </location>
</feature>
<name>A0A150PHC8_SORCE</name>
<comment type="caution">
    <text evidence="3">The sequence shown here is derived from an EMBL/GenBank/DDBJ whole genome shotgun (WGS) entry which is preliminary data.</text>
</comment>
<evidence type="ECO:0000256" key="2">
    <source>
        <dbReference type="SAM" id="Phobius"/>
    </source>
</evidence>
<organism evidence="3 4">
    <name type="scientific">Sorangium cellulosum</name>
    <name type="common">Polyangium cellulosum</name>
    <dbReference type="NCBI Taxonomy" id="56"/>
    <lineage>
        <taxon>Bacteria</taxon>
        <taxon>Pseudomonadati</taxon>
        <taxon>Myxococcota</taxon>
        <taxon>Polyangia</taxon>
        <taxon>Polyangiales</taxon>
        <taxon>Polyangiaceae</taxon>
        <taxon>Sorangium</taxon>
    </lineage>
</organism>
<dbReference type="AlphaFoldDB" id="A0A150PHC8"/>
<accession>A0A150PHC8</accession>
<keyword evidence="2" id="KW-0472">Membrane</keyword>
<protein>
    <recommendedName>
        <fullName evidence="5">PEGA domain-containing protein</fullName>
    </recommendedName>
</protein>
<feature type="compositionally biased region" description="Pro residues" evidence="1">
    <location>
        <begin position="1"/>
        <end position="20"/>
    </location>
</feature>
<feature type="transmembrane region" description="Helical" evidence="2">
    <location>
        <begin position="234"/>
        <end position="256"/>
    </location>
</feature>
<gene>
    <name evidence="3" type="ORF">BE08_20255</name>
</gene>
<dbReference type="EMBL" id="JELY01001650">
    <property type="protein sequence ID" value="KYF55070.1"/>
    <property type="molecule type" value="Genomic_DNA"/>
</dbReference>
<evidence type="ECO:0000313" key="3">
    <source>
        <dbReference type="EMBL" id="KYF55070.1"/>
    </source>
</evidence>
<feature type="region of interest" description="Disordered" evidence="1">
    <location>
        <begin position="1"/>
        <end position="25"/>
    </location>
</feature>
<proteinExistence type="predicted"/>
<keyword evidence="2" id="KW-0812">Transmembrane</keyword>
<sequence length="292" mass="31544">MPPPAAVEASPPRPSRPPQPWHQGISDDRKQLAHELFTQARALHRRMMFAEARVKYEEALAAWEHPELRLYLARVLKSIGLPLLAYENLRLALRWGPGTLAPEKEQEARAAMRALMEHELAAIAIRCDEPGAAVLLDDKPWFIGPGTGRRMVTPGEHVVIVRRDGYSTVVKPILVVAGKEASGQLARRVDTVISQPRWPAWIPWTVLGAGAALGVAGGGLMWSGAADKGDQGGGGLAIGGFVAGGATMITGTVLLLMNRPQVYRVHDRGEVEVELRPIASLGPAGLSVRLVF</sequence>
<keyword evidence="2" id="KW-1133">Transmembrane helix</keyword>
<evidence type="ECO:0000313" key="4">
    <source>
        <dbReference type="Proteomes" id="UP000075420"/>
    </source>
</evidence>
<evidence type="ECO:0000256" key="1">
    <source>
        <dbReference type="SAM" id="MobiDB-lite"/>
    </source>
</evidence>
<dbReference type="Proteomes" id="UP000075420">
    <property type="component" value="Unassembled WGS sequence"/>
</dbReference>
<evidence type="ECO:0008006" key="5">
    <source>
        <dbReference type="Google" id="ProtNLM"/>
    </source>
</evidence>